<reference evidence="3 4" key="1">
    <citation type="submission" date="2017-10" db="EMBL/GenBank/DDBJ databases">
        <title>The draft genome sequence of Williamsia sp. BULT 1.1 isolated from the semi-arid grassland soils from South Africa.</title>
        <authorList>
            <person name="Kabwe M.H."/>
            <person name="Govender N."/>
            <person name="Mutseka Lunga P."/>
            <person name="Vikram S."/>
            <person name="Makhalanyane T.P."/>
        </authorList>
    </citation>
    <scope>NUCLEOTIDE SEQUENCE [LARGE SCALE GENOMIC DNA]</scope>
    <source>
        <strain evidence="3 4">BULT 1.1</strain>
    </source>
</reference>
<feature type="signal peptide" evidence="2">
    <location>
        <begin position="1"/>
        <end position="20"/>
    </location>
</feature>
<evidence type="ECO:0000313" key="3">
    <source>
        <dbReference type="EMBL" id="PHV68669.1"/>
    </source>
</evidence>
<protein>
    <recommendedName>
        <fullName evidence="5">Bacterial repeat domain-containing protein</fullName>
    </recommendedName>
</protein>
<accession>A0A2G3PS43</accession>
<dbReference type="AlphaFoldDB" id="A0A2G3PS43"/>
<organism evidence="3 4">
    <name type="scientific">Williamsia marianensis</name>
    <dbReference type="NCBI Taxonomy" id="85044"/>
    <lineage>
        <taxon>Bacteria</taxon>
        <taxon>Bacillati</taxon>
        <taxon>Actinomycetota</taxon>
        <taxon>Actinomycetes</taxon>
        <taxon>Mycobacteriales</taxon>
        <taxon>Nocardiaceae</taxon>
        <taxon>Williamsia</taxon>
    </lineage>
</organism>
<dbReference type="EMBL" id="PEBD01000004">
    <property type="protein sequence ID" value="PHV68669.1"/>
    <property type="molecule type" value="Genomic_DNA"/>
</dbReference>
<gene>
    <name evidence="3" type="ORF">CSW57_05685</name>
</gene>
<feature type="compositionally biased region" description="Low complexity" evidence="1">
    <location>
        <begin position="26"/>
        <end position="36"/>
    </location>
</feature>
<feature type="chain" id="PRO_5038493785" description="Bacterial repeat domain-containing protein" evidence="2">
    <location>
        <begin position="21"/>
        <end position="215"/>
    </location>
</feature>
<dbReference type="Proteomes" id="UP000225108">
    <property type="component" value="Unassembled WGS sequence"/>
</dbReference>
<evidence type="ECO:0000313" key="4">
    <source>
        <dbReference type="Proteomes" id="UP000225108"/>
    </source>
</evidence>
<name>A0A2G3PS43_WILMA</name>
<keyword evidence="2" id="KW-0732">Signal</keyword>
<evidence type="ECO:0000256" key="2">
    <source>
        <dbReference type="SAM" id="SignalP"/>
    </source>
</evidence>
<comment type="caution">
    <text evidence="3">The sequence shown here is derived from an EMBL/GenBank/DDBJ whole genome shotgun (WGS) entry which is preliminary data.</text>
</comment>
<dbReference type="PROSITE" id="PS51257">
    <property type="entry name" value="PROKAR_LIPOPROTEIN"/>
    <property type="match status" value="1"/>
</dbReference>
<proteinExistence type="predicted"/>
<feature type="region of interest" description="Disordered" evidence="1">
    <location>
        <begin position="26"/>
        <end position="45"/>
    </location>
</feature>
<evidence type="ECO:0008006" key="5">
    <source>
        <dbReference type="Google" id="ProtNLM"/>
    </source>
</evidence>
<evidence type="ECO:0000256" key="1">
    <source>
        <dbReference type="SAM" id="MobiDB-lite"/>
    </source>
</evidence>
<sequence length="215" mass="22049">MRSRFHRVAMAVVACALVTAGCGGPSNSSEDPVSSSTVAPTPTVPQNARVADDQCRSTPPAGPIDHSLQNLSFATGQATVAITGAEPQQGCYRFARWGNADPAVPIDSLLFLFKDDGSDGVTIDMLVGDLTTRTALNARITAVVDGTAYGADTCATTVTALSSTAVAGEFNCPTATRVFGNPFAPLDDTEPEPSQSSPLPTVAVSGWFTVAPDAG</sequence>